<protein>
    <recommendedName>
        <fullName evidence="3">DUF2383 domain-containing protein</fullName>
    </recommendedName>
</protein>
<dbReference type="Proteomes" id="UP001523566">
    <property type="component" value="Unassembled WGS sequence"/>
</dbReference>
<name>A0ABT1E9P0_9FIRM</name>
<proteinExistence type="predicted"/>
<gene>
    <name evidence="1" type="ORF">NK125_08955</name>
</gene>
<reference evidence="1 2" key="1">
    <citation type="journal article" date="2022" name="Genome Biol. Evol.">
        <title>Host diet, physiology and behaviors set the stage for Lachnospiraceae cladogenesis.</title>
        <authorList>
            <person name="Vera-Ponce De Leon A."/>
            <person name="Schneider M."/>
            <person name="Jahnes B.C."/>
            <person name="Sadowski V."/>
            <person name="Camuy-Velez L.A."/>
            <person name="Duan J."/>
            <person name="Sabree Z.L."/>
        </authorList>
    </citation>
    <scope>NUCLEOTIDE SEQUENCE [LARGE SCALE GENOMIC DNA]</scope>
    <source>
        <strain evidence="1 2">PAL113</strain>
    </source>
</reference>
<dbReference type="EMBL" id="JAMZFW010000011">
    <property type="protein sequence ID" value="MCP1102540.1"/>
    <property type="molecule type" value="Genomic_DNA"/>
</dbReference>
<evidence type="ECO:0000313" key="1">
    <source>
        <dbReference type="EMBL" id="MCP1102540.1"/>
    </source>
</evidence>
<keyword evidence="2" id="KW-1185">Reference proteome</keyword>
<evidence type="ECO:0000313" key="2">
    <source>
        <dbReference type="Proteomes" id="UP001523566"/>
    </source>
</evidence>
<comment type="caution">
    <text evidence="1">The sequence shown here is derived from an EMBL/GenBank/DDBJ whole genome shotgun (WGS) entry which is preliminary data.</text>
</comment>
<sequence length="131" mass="15065">MNRLGKVVEELSAQFREVTSIETEIMEAAAENKISLVEKCILREQAAVMKLRGLEREKNEAQSACGFANMTFHQILNALDEKERKEYLPIFEELSREVQVFQEIHEDAGQLLNVKLRHLNNISQSQVNHKA</sequence>
<evidence type="ECO:0008006" key="3">
    <source>
        <dbReference type="Google" id="ProtNLM"/>
    </source>
</evidence>
<dbReference type="RefSeq" id="WP_262066325.1">
    <property type="nucleotide sequence ID" value="NZ_JAMXOD010000011.1"/>
</dbReference>
<accession>A0ABT1E9P0</accession>
<organism evidence="1 2">
    <name type="scientific">Aequitasia blattaphilus</name>
    <dbReference type="NCBI Taxonomy" id="2949332"/>
    <lineage>
        <taxon>Bacteria</taxon>
        <taxon>Bacillati</taxon>
        <taxon>Bacillota</taxon>
        <taxon>Clostridia</taxon>
        <taxon>Lachnospirales</taxon>
        <taxon>Lachnospiraceae</taxon>
        <taxon>Aequitasia</taxon>
    </lineage>
</organism>